<dbReference type="EMBL" id="JYKN01003343">
    <property type="protein sequence ID" value="KKK12940.1"/>
    <property type="molecule type" value="Genomic_DNA"/>
</dbReference>
<keyword evidence="1" id="KW-0472">Membrane</keyword>
<proteinExistence type="predicted"/>
<sequence>MSINLYILVLIILAWVSTVRIGSINSPVYVPSNPYFLQPNKIMPSDGYSHSGYGIHIWNITVSRLGSYERTILAASVIYVPALALAKLALLMLYYTLLRTVTH</sequence>
<reference evidence="3 4" key="1">
    <citation type="submission" date="2015-02" db="EMBL/GenBank/DDBJ databases">
        <title>Draft Genome Sequences of Two Closely-Related Aflatoxigenic Aspergillus Species Obtained from the Cote d'Ivoire.</title>
        <authorList>
            <person name="Moore G.G."/>
            <person name="Beltz S.B."/>
            <person name="Mack B.M."/>
        </authorList>
    </citation>
    <scope>NUCLEOTIDE SEQUENCE [LARGE SCALE GENOMIC DNA]</scope>
    <source>
        <strain evidence="3 4">SRRC1432</strain>
    </source>
</reference>
<feature type="chain" id="PRO_5002529025" evidence="2">
    <location>
        <begin position="22"/>
        <end position="103"/>
    </location>
</feature>
<keyword evidence="2" id="KW-0732">Signal</keyword>
<evidence type="ECO:0000256" key="2">
    <source>
        <dbReference type="SAM" id="SignalP"/>
    </source>
</evidence>
<evidence type="ECO:0000256" key="1">
    <source>
        <dbReference type="SAM" id="Phobius"/>
    </source>
</evidence>
<protein>
    <submittedName>
        <fullName evidence="3">Uncharacterized protein</fullName>
    </submittedName>
</protein>
<name>A0A0F8W4U6_9EURO</name>
<keyword evidence="4" id="KW-1185">Reference proteome</keyword>
<feature type="transmembrane region" description="Helical" evidence="1">
    <location>
        <begin position="72"/>
        <end position="97"/>
    </location>
</feature>
<gene>
    <name evidence="3" type="ORF">AOCH_004293</name>
</gene>
<feature type="signal peptide" evidence="2">
    <location>
        <begin position="1"/>
        <end position="21"/>
    </location>
</feature>
<dbReference type="AlphaFoldDB" id="A0A0F8W4U6"/>
<keyword evidence="1" id="KW-1133">Transmembrane helix</keyword>
<comment type="caution">
    <text evidence="3">The sequence shown here is derived from an EMBL/GenBank/DDBJ whole genome shotgun (WGS) entry which is preliminary data.</text>
</comment>
<accession>A0A0F8W4U6</accession>
<evidence type="ECO:0000313" key="3">
    <source>
        <dbReference type="EMBL" id="KKK12940.1"/>
    </source>
</evidence>
<organism evidence="3 4">
    <name type="scientific">Aspergillus ochraceoroseus</name>
    <dbReference type="NCBI Taxonomy" id="138278"/>
    <lineage>
        <taxon>Eukaryota</taxon>
        <taxon>Fungi</taxon>
        <taxon>Dikarya</taxon>
        <taxon>Ascomycota</taxon>
        <taxon>Pezizomycotina</taxon>
        <taxon>Eurotiomycetes</taxon>
        <taxon>Eurotiomycetidae</taxon>
        <taxon>Eurotiales</taxon>
        <taxon>Aspergillaceae</taxon>
        <taxon>Aspergillus</taxon>
        <taxon>Aspergillus subgen. Nidulantes</taxon>
    </lineage>
</organism>
<feature type="non-terminal residue" evidence="3">
    <location>
        <position position="103"/>
    </location>
</feature>
<dbReference type="Proteomes" id="UP000034947">
    <property type="component" value="Unassembled WGS sequence"/>
</dbReference>
<evidence type="ECO:0000313" key="4">
    <source>
        <dbReference type="Proteomes" id="UP000034947"/>
    </source>
</evidence>
<dbReference type="OrthoDB" id="5342292at2759"/>
<keyword evidence="1" id="KW-0812">Transmembrane</keyword>